<gene>
    <name evidence="1" type="ORF">UY76_C0016G0004</name>
</gene>
<organism evidence="1 2">
    <name type="scientific">Candidatus Uhrbacteria bacterium GW2011_GWA2_52_8d</name>
    <dbReference type="NCBI Taxonomy" id="1618979"/>
    <lineage>
        <taxon>Bacteria</taxon>
        <taxon>Candidatus Uhriibacteriota</taxon>
    </lineage>
</organism>
<evidence type="ECO:0000313" key="1">
    <source>
        <dbReference type="EMBL" id="KKW32817.1"/>
    </source>
</evidence>
<name>A0A0G1ZWR1_9BACT</name>
<dbReference type="Proteomes" id="UP000034054">
    <property type="component" value="Unassembled WGS sequence"/>
</dbReference>
<reference evidence="1 2" key="1">
    <citation type="journal article" date="2015" name="Nature">
        <title>rRNA introns, odd ribosomes, and small enigmatic genomes across a large radiation of phyla.</title>
        <authorList>
            <person name="Brown C.T."/>
            <person name="Hug L.A."/>
            <person name="Thomas B.C."/>
            <person name="Sharon I."/>
            <person name="Castelle C.J."/>
            <person name="Singh A."/>
            <person name="Wilkins M.J."/>
            <person name="Williams K.H."/>
            <person name="Banfield J.F."/>
        </authorList>
    </citation>
    <scope>NUCLEOTIDE SEQUENCE [LARGE SCALE GENOMIC DNA]</scope>
</reference>
<evidence type="ECO:0000313" key="2">
    <source>
        <dbReference type="Proteomes" id="UP000034054"/>
    </source>
</evidence>
<dbReference type="EMBL" id="LCRH01000016">
    <property type="protein sequence ID" value="KKW32817.1"/>
    <property type="molecule type" value="Genomic_DNA"/>
</dbReference>
<proteinExistence type="predicted"/>
<protein>
    <submittedName>
        <fullName evidence="1">Uncharacterized protein</fullName>
    </submittedName>
</protein>
<comment type="caution">
    <text evidence="1">The sequence shown here is derived from an EMBL/GenBank/DDBJ whole genome shotgun (WGS) entry which is preliminary data.</text>
</comment>
<dbReference type="AlphaFoldDB" id="A0A0G1ZWR1"/>
<sequence length="122" mass="13696">MSLPPRPTQVRGLMDDPAFAQRILDRILAVLDIKDEDERSILDLQTSGTIPTAVLDQIVVVWIAPNQHLAARVEFSEAGDGACRLILRPWMGFVNHDPDQLMLEQGIHLWLGAAWRHIPINS</sequence>
<accession>A0A0G1ZWR1</accession>